<feature type="region of interest" description="Disordered" evidence="1">
    <location>
        <begin position="861"/>
        <end position="881"/>
    </location>
</feature>
<feature type="region of interest" description="Disordered" evidence="1">
    <location>
        <begin position="611"/>
        <end position="642"/>
    </location>
</feature>
<feature type="compositionally biased region" description="Polar residues" evidence="1">
    <location>
        <begin position="157"/>
        <end position="167"/>
    </location>
</feature>
<feature type="compositionally biased region" description="Basic and acidic residues" evidence="1">
    <location>
        <begin position="784"/>
        <end position="793"/>
    </location>
</feature>
<dbReference type="RefSeq" id="XP_030842621.1">
    <property type="nucleotide sequence ID" value="XM_030986761.1"/>
</dbReference>
<name>A0A7M7NWM3_STRPU</name>
<evidence type="ECO:0000313" key="3">
    <source>
        <dbReference type="EnsemblMetazoa" id="XP_030842621"/>
    </source>
</evidence>
<accession>A0A7M7NWM3</accession>
<dbReference type="InterPro" id="IPR011993">
    <property type="entry name" value="PH-like_dom_sf"/>
</dbReference>
<dbReference type="OrthoDB" id="10417103at2759"/>
<feature type="compositionally biased region" description="Low complexity" evidence="1">
    <location>
        <begin position="797"/>
        <end position="808"/>
    </location>
</feature>
<feature type="compositionally biased region" description="Polar residues" evidence="1">
    <location>
        <begin position="613"/>
        <end position="625"/>
    </location>
</feature>
<feature type="domain" description="PH" evidence="2">
    <location>
        <begin position="653"/>
        <end position="753"/>
    </location>
</feature>
<protein>
    <recommendedName>
        <fullName evidence="2">PH domain-containing protein</fullName>
    </recommendedName>
</protein>
<dbReference type="PROSITE" id="PS50003">
    <property type="entry name" value="PH_DOMAIN"/>
    <property type="match status" value="2"/>
</dbReference>
<feature type="region of interest" description="Disordered" evidence="1">
    <location>
        <begin position="128"/>
        <end position="170"/>
    </location>
</feature>
<dbReference type="RefSeq" id="XP_003727230.2">
    <property type="nucleotide sequence ID" value="XM_003727182.3"/>
</dbReference>
<feature type="domain" description="PH" evidence="2">
    <location>
        <begin position="372"/>
        <end position="473"/>
    </location>
</feature>
<feature type="compositionally biased region" description="Polar residues" evidence="1">
    <location>
        <begin position="182"/>
        <end position="197"/>
    </location>
</feature>
<sequence>MADLDIEELHTPTREWKGWIRNRMTHELEWCIVTAGLMGVFRDPEANRARIVLNLNDFDIKPLCEGAKRGSHVFTYVDDCYSIKFVSKRNARMIYTFGTETEDDFRTWHRALTGSEVEESGLDLTLDASSSSTSVEVKGKHVDARRMDSGLGDDICTSPSPDAQGKNSRVRQFEAIQEIEVATSSLRSSGQTGNVTPDSTSGKSESSDSLSDSGQSNTTTPDSELADEVPRLRANAHKLRGPRSDQSRFSAPVGDFSLWEEKMGEDGLLIKTYSLPMKSPHRVRVSSDGEEEEDAFQFEPSLTMSTSNQQTTRSATTTPTYRRPGPVTSFSDPARKKLGSRMTVKASKLVGRMTQLRSQRHKTPLAQSSIVTITVEGDLLRKHKSTLVPCFCILSGNVMYCYKSKESEDLSDLTIDIHKYRLSKLTAARTESKELDCAFVLTPHSSGSKEYVFIAKDLNLARKWYGHLEDILKELESRQIRAMQSSAPDLRGSSPLLNQTGKYDVSQQSRYSKAKTRGSTFKLLAMAEEEQRNSIAARMSRGSFEDGYGFTEEISRHRASMGDIIGTDHTDSQAFDDDDGEAFIEITMEDVMRSKSNLGDRAVSRSMDDIGMTSVNRNPLMTGKTSPLGLGRATPKTKRHKRTVPIPASEVGDRIKTGYLEVKKSGSWKRCWSLLTEDRLYIYRKPTDSHTLDMLMLEEYDVEIVVSPSGSSSKTGSKFAFQMYHPRVTGTQLLCESREERTEWMDAIGQRCKKFNRADMEGTSDHRGNREKLTPLITRLNSEPNDKRTHLGVDTKGSASSSDLSDGSPIMERKKQYIEDKYERVKEAQEMEMLRMNTILNQRRMSADVKIDAVEKKLLQQRKQRKRKKNSRGDSLDEEGELLEDQLEQLKTRYGEINKESQETNLKQEERLKAIENKKDVEFKILEHERKLQKHKKAAQQALQQIVKGISSITPPAVGGGRPRFDLISEEAEDESEERKLSVASSVGISSSDSMGSLCDPRKCVDSEVVVPVKSSASKALAPMTRRHAVHNPPRRISTESSTDSSSSMDSPDVARHDFNLVDEFTKSFPVFEGTLEQGSRDKSKSFDSGIADEVDINSNKSSTTTTTTTIQTNVNGNVNDNEMLNQNVPSGKHIRTEISEDVLRDIEEFELMARRALEEASWMV</sequence>
<feature type="region of interest" description="Disordered" evidence="1">
    <location>
        <begin position="1018"/>
        <end position="1054"/>
    </location>
</feature>
<feature type="compositionally biased region" description="Basic residues" evidence="1">
    <location>
        <begin position="861"/>
        <end position="870"/>
    </location>
</feature>
<dbReference type="EnsemblMetazoa" id="XM_003727182">
    <property type="protein sequence ID" value="XP_003727230"/>
    <property type="gene ID" value="LOC590219"/>
</dbReference>
<dbReference type="CDD" id="cd00821">
    <property type="entry name" value="PH"/>
    <property type="match status" value="2"/>
</dbReference>
<dbReference type="SMART" id="SM00233">
    <property type="entry name" value="PH"/>
    <property type="match status" value="3"/>
</dbReference>
<keyword evidence="4" id="KW-1185">Reference proteome</keyword>
<dbReference type="SUPFAM" id="SSF50729">
    <property type="entry name" value="PH domain-like"/>
    <property type="match status" value="2"/>
</dbReference>
<organism evidence="3 4">
    <name type="scientific">Strongylocentrotus purpuratus</name>
    <name type="common">Purple sea urchin</name>
    <dbReference type="NCBI Taxonomy" id="7668"/>
    <lineage>
        <taxon>Eukaryota</taxon>
        <taxon>Metazoa</taxon>
        <taxon>Echinodermata</taxon>
        <taxon>Eleutherozoa</taxon>
        <taxon>Echinozoa</taxon>
        <taxon>Echinoidea</taxon>
        <taxon>Euechinoidea</taxon>
        <taxon>Echinacea</taxon>
        <taxon>Camarodonta</taxon>
        <taxon>Echinidea</taxon>
        <taxon>Strongylocentrotidae</taxon>
        <taxon>Strongylocentrotus</taxon>
    </lineage>
</organism>
<feature type="region of interest" description="Disordered" evidence="1">
    <location>
        <begin position="1097"/>
        <end position="1122"/>
    </location>
</feature>
<feature type="compositionally biased region" description="Low complexity" evidence="1">
    <location>
        <begin position="305"/>
        <end position="323"/>
    </location>
</feature>
<dbReference type="InterPro" id="IPR001849">
    <property type="entry name" value="PH_domain"/>
</dbReference>
<dbReference type="Proteomes" id="UP000007110">
    <property type="component" value="Unassembled WGS sequence"/>
</dbReference>
<dbReference type="InParanoid" id="A0A7M7NWM3"/>
<evidence type="ECO:0000259" key="2">
    <source>
        <dbReference type="PROSITE" id="PS50003"/>
    </source>
</evidence>
<feature type="compositionally biased region" description="Basic residues" evidence="1">
    <location>
        <begin position="1025"/>
        <end position="1034"/>
    </location>
</feature>
<reference evidence="4" key="1">
    <citation type="submission" date="2015-02" db="EMBL/GenBank/DDBJ databases">
        <title>Genome sequencing for Strongylocentrotus purpuratus.</title>
        <authorList>
            <person name="Murali S."/>
            <person name="Liu Y."/>
            <person name="Vee V."/>
            <person name="English A."/>
            <person name="Wang M."/>
            <person name="Skinner E."/>
            <person name="Han Y."/>
            <person name="Muzny D.M."/>
            <person name="Worley K.C."/>
            <person name="Gibbs R.A."/>
        </authorList>
    </citation>
    <scope>NUCLEOTIDE SEQUENCE</scope>
</reference>
<reference evidence="3" key="2">
    <citation type="submission" date="2021-01" db="UniProtKB">
        <authorList>
            <consortium name="EnsemblMetazoa"/>
        </authorList>
    </citation>
    <scope>IDENTIFICATION</scope>
</reference>
<dbReference type="GeneID" id="590219"/>
<feature type="region of interest" description="Disordered" evidence="1">
    <location>
        <begin position="182"/>
        <end position="228"/>
    </location>
</feature>
<feature type="compositionally biased region" description="Low complexity" evidence="1">
    <location>
        <begin position="1039"/>
        <end position="1051"/>
    </location>
</feature>
<dbReference type="OMA" id="YTIQRER"/>
<dbReference type="EnsemblMetazoa" id="XM_030986761">
    <property type="protein sequence ID" value="XP_030842621"/>
    <property type="gene ID" value="LOC590219"/>
</dbReference>
<feature type="compositionally biased region" description="Polar residues" evidence="1">
    <location>
        <begin position="1111"/>
        <end position="1122"/>
    </location>
</feature>
<feature type="region of interest" description="Disordered" evidence="1">
    <location>
        <begin position="303"/>
        <end position="335"/>
    </location>
</feature>
<feature type="compositionally biased region" description="Low complexity" evidence="1">
    <location>
        <begin position="198"/>
        <end position="216"/>
    </location>
</feature>
<dbReference type="AlphaFoldDB" id="A0A7M7NWM3"/>
<feature type="region of interest" description="Disordered" evidence="1">
    <location>
        <begin position="781"/>
        <end position="812"/>
    </location>
</feature>
<dbReference type="Gene3D" id="2.30.29.30">
    <property type="entry name" value="Pleckstrin-homology domain (PH domain)/Phosphotyrosine-binding domain (PTB)"/>
    <property type="match status" value="2"/>
</dbReference>
<proteinExistence type="predicted"/>
<dbReference type="Pfam" id="PF00169">
    <property type="entry name" value="PH"/>
    <property type="match status" value="2"/>
</dbReference>
<feature type="compositionally biased region" description="Basic and acidic residues" evidence="1">
    <location>
        <begin position="137"/>
        <end position="148"/>
    </location>
</feature>
<evidence type="ECO:0000256" key="1">
    <source>
        <dbReference type="SAM" id="MobiDB-lite"/>
    </source>
</evidence>
<evidence type="ECO:0000313" key="4">
    <source>
        <dbReference type="Proteomes" id="UP000007110"/>
    </source>
</evidence>
<dbReference type="KEGG" id="spu:590219"/>